<proteinExistence type="predicted"/>
<organism evidence="1 2">
    <name type="scientific">Auriscalpium vulgare</name>
    <dbReference type="NCBI Taxonomy" id="40419"/>
    <lineage>
        <taxon>Eukaryota</taxon>
        <taxon>Fungi</taxon>
        <taxon>Dikarya</taxon>
        <taxon>Basidiomycota</taxon>
        <taxon>Agaricomycotina</taxon>
        <taxon>Agaricomycetes</taxon>
        <taxon>Russulales</taxon>
        <taxon>Auriscalpiaceae</taxon>
        <taxon>Auriscalpium</taxon>
    </lineage>
</organism>
<evidence type="ECO:0000313" key="2">
    <source>
        <dbReference type="Proteomes" id="UP000814033"/>
    </source>
</evidence>
<sequence>MRVWEAWSSLLFWGFLEYLPLLALRSCQTTVSDRHPALHGRGKFAVRPGPRCTLTSAFKAGAAQKVAPEPGSLGALAFSPGKGGEAVSKFFLIRHGVARQGRRRLRPSPSPNLFPIADAAAAGGQPQQPPWRRHDKPRNYIQSLPVRSDES</sequence>
<evidence type="ECO:0000313" key="1">
    <source>
        <dbReference type="EMBL" id="KAI0050508.1"/>
    </source>
</evidence>
<dbReference type="Proteomes" id="UP000814033">
    <property type="component" value="Unassembled WGS sequence"/>
</dbReference>
<comment type="caution">
    <text evidence="1">The sequence shown here is derived from an EMBL/GenBank/DDBJ whole genome shotgun (WGS) entry which is preliminary data.</text>
</comment>
<protein>
    <submittedName>
        <fullName evidence="1">Uncharacterized protein</fullName>
    </submittedName>
</protein>
<dbReference type="EMBL" id="MU275861">
    <property type="protein sequence ID" value="KAI0050508.1"/>
    <property type="molecule type" value="Genomic_DNA"/>
</dbReference>
<reference evidence="1" key="2">
    <citation type="journal article" date="2022" name="New Phytol.">
        <title>Evolutionary transition to the ectomycorrhizal habit in the genomes of a hyperdiverse lineage of mushroom-forming fungi.</title>
        <authorList>
            <person name="Looney B."/>
            <person name="Miyauchi S."/>
            <person name="Morin E."/>
            <person name="Drula E."/>
            <person name="Courty P.E."/>
            <person name="Kohler A."/>
            <person name="Kuo A."/>
            <person name="LaButti K."/>
            <person name="Pangilinan J."/>
            <person name="Lipzen A."/>
            <person name="Riley R."/>
            <person name="Andreopoulos W."/>
            <person name="He G."/>
            <person name="Johnson J."/>
            <person name="Nolan M."/>
            <person name="Tritt A."/>
            <person name="Barry K.W."/>
            <person name="Grigoriev I.V."/>
            <person name="Nagy L.G."/>
            <person name="Hibbett D."/>
            <person name="Henrissat B."/>
            <person name="Matheny P.B."/>
            <person name="Labbe J."/>
            <person name="Martin F.M."/>
        </authorList>
    </citation>
    <scope>NUCLEOTIDE SEQUENCE</scope>
    <source>
        <strain evidence="1">FP105234-sp</strain>
    </source>
</reference>
<keyword evidence="2" id="KW-1185">Reference proteome</keyword>
<accession>A0ACB8S355</accession>
<reference evidence="1" key="1">
    <citation type="submission" date="2021-02" db="EMBL/GenBank/DDBJ databases">
        <authorList>
            <consortium name="DOE Joint Genome Institute"/>
            <person name="Ahrendt S."/>
            <person name="Looney B.P."/>
            <person name="Miyauchi S."/>
            <person name="Morin E."/>
            <person name="Drula E."/>
            <person name="Courty P.E."/>
            <person name="Chicoki N."/>
            <person name="Fauchery L."/>
            <person name="Kohler A."/>
            <person name="Kuo A."/>
            <person name="Labutti K."/>
            <person name="Pangilinan J."/>
            <person name="Lipzen A."/>
            <person name="Riley R."/>
            <person name="Andreopoulos W."/>
            <person name="He G."/>
            <person name="Johnson J."/>
            <person name="Barry K.W."/>
            <person name="Grigoriev I.V."/>
            <person name="Nagy L."/>
            <person name="Hibbett D."/>
            <person name="Henrissat B."/>
            <person name="Matheny P.B."/>
            <person name="Labbe J."/>
            <person name="Martin F."/>
        </authorList>
    </citation>
    <scope>NUCLEOTIDE SEQUENCE</scope>
    <source>
        <strain evidence="1">FP105234-sp</strain>
    </source>
</reference>
<name>A0ACB8S355_9AGAM</name>
<gene>
    <name evidence="1" type="ORF">FA95DRAFT_604164</name>
</gene>